<dbReference type="AlphaFoldDB" id="A0A2N5CDR7"/>
<dbReference type="PANTHER" id="PTHR43433:SF5">
    <property type="entry name" value="AB HYDROLASE-1 DOMAIN-CONTAINING PROTEIN"/>
    <property type="match status" value="1"/>
</dbReference>
<comment type="caution">
    <text evidence="2">The sequence shown here is derived from an EMBL/GenBank/DDBJ whole genome shotgun (WGS) entry which is preliminary data.</text>
</comment>
<evidence type="ECO:0000313" key="3">
    <source>
        <dbReference type="Proteomes" id="UP000234341"/>
    </source>
</evidence>
<proteinExistence type="predicted"/>
<accession>A0A2N5CDR7</accession>
<organism evidence="2 3">
    <name type="scientific">Cupriavidus pauculus</name>
    <dbReference type="NCBI Taxonomy" id="82633"/>
    <lineage>
        <taxon>Bacteria</taxon>
        <taxon>Pseudomonadati</taxon>
        <taxon>Pseudomonadota</taxon>
        <taxon>Betaproteobacteria</taxon>
        <taxon>Burkholderiales</taxon>
        <taxon>Burkholderiaceae</taxon>
        <taxon>Cupriavidus</taxon>
    </lineage>
</organism>
<reference evidence="2 3" key="1">
    <citation type="submission" date="2017-12" db="EMBL/GenBank/DDBJ databases">
        <title>Genome sequence of the active heterotrophic nitrifier-denitrifier, Cupriavidus pauculus UM1.</title>
        <authorList>
            <person name="Putonti C."/>
            <person name="Castignetti D."/>
        </authorList>
    </citation>
    <scope>NUCLEOTIDE SEQUENCE [LARGE SCALE GENOMIC DNA]</scope>
    <source>
        <strain evidence="2 3">UM1</strain>
    </source>
</reference>
<dbReference type="EMBL" id="PJRP01000004">
    <property type="protein sequence ID" value="PLQ00393.1"/>
    <property type="molecule type" value="Genomic_DNA"/>
</dbReference>
<evidence type="ECO:0000313" key="2">
    <source>
        <dbReference type="EMBL" id="PLQ00393.1"/>
    </source>
</evidence>
<feature type="domain" description="AB hydrolase-1" evidence="1">
    <location>
        <begin position="15"/>
        <end position="230"/>
    </location>
</feature>
<dbReference type="OrthoDB" id="8960868at2"/>
<dbReference type="SUPFAM" id="SSF53474">
    <property type="entry name" value="alpha/beta-Hydrolases"/>
    <property type="match status" value="1"/>
</dbReference>
<dbReference type="PANTHER" id="PTHR43433">
    <property type="entry name" value="HYDROLASE, ALPHA/BETA FOLD FAMILY PROTEIN"/>
    <property type="match status" value="1"/>
</dbReference>
<dbReference type="Proteomes" id="UP000234341">
    <property type="component" value="Unassembled WGS sequence"/>
</dbReference>
<dbReference type="InterPro" id="IPR050471">
    <property type="entry name" value="AB_hydrolase"/>
</dbReference>
<protein>
    <submittedName>
        <fullName evidence="2">Alpha/beta hydrolase</fullName>
    </submittedName>
</protein>
<evidence type="ECO:0000259" key="1">
    <source>
        <dbReference type="Pfam" id="PF12697"/>
    </source>
</evidence>
<name>A0A2N5CDR7_9BURK</name>
<gene>
    <name evidence="2" type="ORF">CYJ10_12240</name>
</gene>
<dbReference type="RefSeq" id="WP_101681762.1">
    <property type="nucleotide sequence ID" value="NZ_PJRP01000004.1"/>
</dbReference>
<sequence length="251" mass="27039">MADDVLVSGQGPLTVVAVHGIQGTRAVWQPLAEQLGGLCTFVLPNLPGRASAPTPAGPHECTLQAYADVLRRVICTQVRGPFVLAGWSLGVSVALAYLAQARATSQPMPAELVLVSGTPQLNQVAWFPAVSSETALRDAIAARERRLGLREAADHQTVAWTWMSIRDTDQRAELRHVTCPTRVIHGSADDDCPLHHGAALAEGIPDAALHVLHGAGHNVFTQQTDEIADALRLYWRERNATSNKTYPRETA</sequence>
<dbReference type="Gene3D" id="3.40.50.1820">
    <property type="entry name" value="alpha/beta hydrolase"/>
    <property type="match status" value="1"/>
</dbReference>
<dbReference type="InterPro" id="IPR000073">
    <property type="entry name" value="AB_hydrolase_1"/>
</dbReference>
<dbReference type="Pfam" id="PF12697">
    <property type="entry name" value="Abhydrolase_6"/>
    <property type="match status" value="1"/>
</dbReference>
<dbReference type="GO" id="GO:0016787">
    <property type="term" value="F:hydrolase activity"/>
    <property type="evidence" value="ECO:0007669"/>
    <property type="project" value="UniProtKB-KW"/>
</dbReference>
<keyword evidence="2" id="KW-0378">Hydrolase</keyword>
<dbReference type="InterPro" id="IPR029058">
    <property type="entry name" value="AB_hydrolase_fold"/>
</dbReference>